<comment type="caution">
    <text evidence="1">The sequence shown here is derived from an EMBL/GenBank/DDBJ whole genome shotgun (WGS) entry which is preliminary data.</text>
</comment>
<gene>
    <name evidence="1" type="ORF">H0H81_010605</name>
</gene>
<evidence type="ECO:0000313" key="2">
    <source>
        <dbReference type="Proteomes" id="UP000717328"/>
    </source>
</evidence>
<name>A0A9P7GPT3_9AGAR</name>
<dbReference type="PANTHER" id="PTHR46579">
    <property type="entry name" value="F5/8 TYPE C DOMAIN-CONTAINING PROTEIN-RELATED"/>
    <property type="match status" value="1"/>
</dbReference>
<protein>
    <submittedName>
        <fullName evidence="1">Uncharacterized protein</fullName>
    </submittedName>
</protein>
<dbReference type="EMBL" id="JABCKI010000034">
    <property type="protein sequence ID" value="KAG5653764.1"/>
    <property type="molecule type" value="Genomic_DNA"/>
</dbReference>
<evidence type="ECO:0000313" key="1">
    <source>
        <dbReference type="EMBL" id="KAG5653764.1"/>
    </source>
</evidence>
<dbReference type="Proteomes" id="UP000717328">
    <property type="component" value="Unassembled WGS sequence"/>
</dbReference>
<sequence length="537" mass="60851">MCPNSCAGYTGPYSALDKCPECNEDRYADSSGKKKSRQNFYTMPLGPQLQMLYNTPEGADNASHRKRQLAEILRELELSDGFIKNYDDVWYSQEYLDAVSRGDIKDDDIVLMFSMDGAQLYEHKQSDCWIYMWVIFDLPPNLRYKKRYVIPATVIPGPGNIKNSDSFAYPSFHHLSALQKEGLRIYNSRTGAIFTSHPYLFLGSADGPGSTHLGLVGHHGAQPCRLYCGIRGHHKPGVPHYYPALLKPDNYAVRGCDHDDMDPLVFLSRPTDEAPQRYHKNLLHLLASRNMTDYKEHRKLTGISGVSIFSGLSPHHRLPIPSGFPGDSMHAPTLNLGDLLVPLWHGTFQCASTDDIGSWDWAVLKDDVWIKHGEAVGDSKPYLPGFFDHAPRNIEKKGSSGYKAKEYQGYFYGLGPALLFGILPDAYWENFCKIVFSIRILHQHSISSEQLMDAQKYLVEGCLEFEALYGQRRTDRLHIIRPVVHAILHMAAETVRLGPPPLYSTWTMERMIGSLGREIRQPLKPYQNLSERALLRC</sequence>
<organism evidence="1 2">
    <name type="scientific">Sphagnurus paluster</name>
    <dbReference type="NCBI Taxonomy" id="117069"/>
    <lineage>
        <taxon>Eukaryota</taxon>
        <taxon>Fungi</taxon>
        <taxon>Dikarya</taxon>
        <taxon>Basidiomycota</taxon>
        <taxon>Agaricomycotina</taxon>
        <taxon>Agaricomycetes</taxon>
        <taxon>Agaricomycetidae</taxon>
        <taxon>Agaricales</taxon>
        <taxon>Tricholomatineae</taxon>
        <taxon>Lyophyllaceae</taxon>
        <taxon>Sphagnurus</taxon>
    </lineage>
</organism>
<reference evidence="1" key="2">
    <citation type="submission" date="2021-10" db="EMBL/GenBank/DDBJ databases">
        <title>Phylogenomics reveals ancestral predisposition of the termite-cultivated fungus Termitomyces towards a domesticated lifestyle.</title>
        <authorList>
            <person name="Auxier B."/>
            <person name="Grum-Grzhimaylo A."/>
            <person name="Cardenas M.E."/>
            <person name="Lodge J.D."/>
            <person name="Laessoe T."/>
            <person name="Pedersen O."/>
            <person name="Smith M.E."/>
            <person name="Kuyper T.W."/>
            <person name="Franco-Molano E.A."/>
            <person name="Baroni T.J."/>
            <person name="Aanen D.K."/>
        </authorList>
    </citation>
    <scope>NUCLEOTIDE SEQUENCE</scope>
    <source>
        <strain evidence="1">D49</strain>
    </source>
</reference>
<keyword evidence="2" id="KW-1185">Reference proteome</keyword>
<proteinExistence type="predicted"/>
<dbReference type="PANTHER" id="PTHR46579:SF1">
    <property type="entry name" value="F5_8 TYPE C DOMAIN-CONTAINING PROTEIN"/>
    <property type="match status" value="1"/>
</dbReference>
<reference evidence="1" key="1">
    <citation type="submission" date="2021-02" db="EMBL/GenBank/DDBJ databases">
        <authorList>
            <person name="Nieuwenhuis M."/>
            <person name="Van De Peppel L.J.J."/>
        </authorList>
    </citation>
    <scope>NUCLEOTIDE SEQUENCE</scope>
    <source>
        <strain evidence="1">D49</strain>
    </source>
</reference>
<accession>A0A9P7GPT3</accession>
<dbReference type="OrthoDB" id="2669721at2759"/>
<dbReference type="AlphaFoldDB" id="A0A9P7GPT3"/>